<dbReference type="InterPro" id="IPR019402">
    <property type="entry name" value="CWH43_N"/>
</dbReference>
<dbReference type="AlphaFoldDB" id="A9V2P3"/>
<dbReference type="Proteomes" id="UP000001357">
    <property type="component" value="Unassembled WGS sequence"/>
</dbReference>
<feature type="transmembrane region" description="Helical" evidence="5">
    <location>
        <begin position="262"/>
        <end position="281"/>
    </location>
</feature>
<dbReference type="OMA" id="WIYELET"/>
<feature type="transmembrane region" description="Helical" evidence="5">
    <location>
        <begin position="314"/>
        <end position="334"/>
    </location>
</feature>
<dbReference type="InterPro" id="IPR004331">
    <property type="entry name" value="SPX_dom"/>
</dbReference>
<evidence type="ECO:0000259" key="6">
    <source>
        <dbReference type="PROSITE" id="PS51382"/>
    </source>
</evidence>
<proteinExistence type="predicted"/>
<evidence type="ECO:0000256" key="4">
    <source>
        <dbReference type="ARBA" id="ARBA00023136"/>
    </source>
</evidence>
<feature type="transmembrane region" description="Helical" evidence="5">
    <location>
        <begin position="346"/>
        <end position="368"/>
    </location>
</feature>
<keyword evidence="4 5" id="KW-0472">Membrane</keyword>
<evidence type="ECO:0000313" key="8">
    <source>
        <dbReference type="Proteomes" id="UP000001357"/>
    </source>
</evidence>
<evidence type="ECO:0000256" key="1">
    <source>
        <dbReference type="ARBA" id="ARBA00004127"/>
    </source>
</evidence>
<comment type="subcellular location">
    <subcellularLocation>
        <location evidence="1">Endomembrane system</location>
        <topology evidence="1">Multi-pass membrane protein</topology>
    </subcellularLocation>
</comment>
<organism evidence="7 8">
    <name type="scientific">Monosiga brevicollis</name>
    <name type="common">Choanoflagellate</name>
    <dbReference type="NCBI Taxonomy" id="81824"/>
    <lineage>
        <taxon>Eukaryota</taxon>
        <taxon>Choanoflagellata</taxon>
        <taxon>Craspedida</taxon>
        <taxon>Salpingoecidae</taxon>
        <taxon>Monosiga</taxon>
    </lineage>
</organism>
<feature type="transmembrane region" description="Helical" evidence="5">
    <location>
        <begin position="380"/>
        <end position="403"/>
    </location>
</feature>
<dbReference type="KEGG" id="mbr:MONBRDRAFT_26547"/>
<dbReference type="EMBL" id="CH991555">
    <property type="protein sequence ID" value="EDQ88296.1"/>
    <property type="molecule type" value="Genomic_DNA"/>
</dbReference>
<dbReference type="PANTHER" id="PTHR21324">
    <property type="entry name" value="FASTING-INDUCIBLE INTEGRAL MEMBRANE PROTEIN TM6P1-RELATED"/>
    <property type="match status" value="1"/>
</dbReference>
<feature type="domain" description="SPX" evidence="6">
    <location>
        <begin position="1"/>
        <end position="148"/>
    </location>
</feature>
<accession>A9V2P3</accession>
<name>A9V2P3_MONBE</name>
<reference evidence="7 8" key="1">
    <citation type="journal article" date="2008" name="Nature">
        <title>The genome of the choanoflagellate Monosiga brevicollis and the origin of metazoans.</title>
        <authorList>
            <consortium name="JGI Sequencing"/>
            <person name="King N."/>
            <person name="Westbrook M.J."/>
            <person name="Young S.L."/>
            <person name="Kuo A."/>
            <person name="Abedin M."/>
            <person name="Chapman J."/>
            <person name="Fairclough S."/>
            <person name="Hellsten U."/>
            <person name="Isogai Y."/>
            <person name="Letunic I."/>
            <person name="Marr M."/>
            <person name="Pincus D."/>
            <person name="Putnam N."/>
            <person name="Rokas A."/>
            <person name="Wright K.J."/>
            <person name="Zuzow R."/>
            <person name="Dirks W."/>
            <person name="Good M."/>
            <person name="Goodstein D."/>
            <person name="Lemons D."/>
            <person name="Li W."/>
            <person name="Lyons J.B."/>
            <person name="Morris A."/>
            <person name="Nichols S."/>
            <person name="Richter D.J."/>
            <person name="Salamov A."/>
            <person name="Bork P."/>
            <person name="Lim W.A."/>
            <person name="Manning G."/>
            <person name="Miller W.T."/>
            <person name="McGinnis W."/>
            <person name="Shapiro H."/>
            <person name="Tjian R."/>
            <person name="Grigoriev I.V."/>
            <person name="Rokhsar D."/>
        </authorList>
    </citation>
    <scope>NUCLEOTIDE SEQUENCE [LARGE SCALE GENOMIC DNA]</scope>
    <source>
        <strain evidence="8">MX1 / ATCC 50154</strain>
    </source>
</reference>
<sequence length="570" mass="64767">MENGLEGYYINYNMLKQIVIRLSDPDDKKYLSEDMINLFVSTLQTDVARADSFVLRELNLYEQLAYDQAEGSLTRRLEKQLRLHDYQDCDPSVSKDKAAERLLRTMVLIQEQLAAIDRFIAVNKVALHKILKKFDRRVLSLLAKGERASPDEGVETIDDMPDPDKIRVLQERLATIQLTCAEDTCVERITQCRQAMRKVEHYVLARSLSFYGYVQELRLQHWSARFDYDYQQSTLRAFEESNAPLQQVARWFNFKETVQPSVILLLNILIPIITVAIVYPVSASVIINDKNQTIFDTQGYFISSAITIPPASHIGTLGLSISCMCILINALVRFRLRQRQLLGRGSFMSGMAFTVCCISTLAGLGVASFQLHLSVVPHDIFALIFFAMGVLYLALECYMDWIYELETRRMRVFRLSLVATATLCVTIMFIFMFLGQPSPEFPGYNMDLLLISAIAEIIGFGAFLVYFTTFFPSFAHTRIHAVLVQKEVRRAALRPVLPDKGLRHTSISALMTSPTEKRNRTHSVLDNFVDAASTSLDQKVQSIFSTSKEDESTAVRDATTKEANLTTIQE</sequence>
<dbReference type="eggNOG" id="ENOG502SY2J">
    <property type="taxonomic scope" value="Eukaryota"/>
</dbReference>
<keyword evidence="8" id="KW-1185">Reference proteome</keyword>
<evidence type="ECO:0000256" key="3">
    <source>
        <dbReference type="ARBA" id="ARBA00022989"/>
    </source>
</evidence>
<gene>
    <name evidence="7" type="ORF">MONBRDRAFT_26547</name>
</gene>
<feature type="transmembrane region" description="Helical" evidence="5">
    <location>
        <begin position="448"/>
        <end position="471"/>
    </location>
</feature>
<dbReference type="CDD" id="cd14447">
    <property type="entry name" value="SPX"/>
    <property type="match status" value="1"/>
</dbReference>
<dbReference type="RefSeq" id="XP_001746889.1">
    <property type="nucleotide sequence ID" value="XM_001746837.1"/>
</dbReference>
<dbReference type="Pfam" id="PF10277">
    <property type="entry name" value="Frag1"/>
    <property type="match status" value="1"/>
</dbReference>
<evidence type="ECO:0000256" key="2">
    <source>
        <dbReference type="ARBA" id="ARBA00022692"/>
    </source>
</evidence>
<protein>
    <recommendedName>
        <fullName evidence="6">SPX domain-containing protein</fullName>
    </recommendedName>
</protein>
<dbReference type="InterPro" id="IPR050911">
    <property type="entry name" value="DRAM/TMEM150_Autophagy_Mod"/>
</dbReference>
<evidence type="ECO:0000313" key="7">
    <source>
        <dbReference type="EMBL" id="EDQ88296.1"/>
    </source>
</evidence>
<dbReference type="GeneID" id="5892127"/>
<dbReference type="InParanoid" id="A9V2P3"/>
<keyword evidence="3 5" id="KW-1133">Transmembrane helix</keyword>
<evidence type="ECO:0000256" key="5">
    <source>
        <dbReference type="SAM" id="Phobius"/>
    </source>
</evidence>
<dbReference type="PANTHER" id="PTHR21324:SF2">
    <property type="entry name" value="EG:22E5.9 PROTEIN"/>
    <property type="match status" value="1"/>
</dbReference>
<keyword evidence="2 5" id="KW-0812">Transmembrane</keyword>
<feature type="transmembrane region" description="Helical" evidence="5">
    <location>
        <begin position="415"/>
        <end position="436"/>
    </location>
</feature>
<dbReference type="PROSITE" id="PS51382">
    <property type="entry name" value="SPX"/>
    <property type="match status" value="1"/>
</dbReference>
<dbReference type="GO" id="GO:0012505">
    <property type="term" value="C:endomembrane system"/>
    <property type="evidence" value="ECO:0007669"/>
    <property type="project" value="UniProtKB-SubCell"/>
</dbReference>